<dbReference type="SUPFAM" id="SSF51306">
    <property type="entry name" value="LexA/Signal peptidase"/>
    <property type="match status" value="1"/>
</dbReference>
<dbReference type="RefSeq" id="WP_064725410.1">
    <property type="nucleotide sequence ID" value="NZ_CP065738.1"/>
</dbReference>
<keyword evidence="12" id="KW-1185">Reference proteome</keyword>
<reference evidence="12" key="2">
    <citation type="submission" date="2016-04" db="EMBL/GenBank/DDBJ databases">
        <authorList>
            <person name="Waterworth S."/>
            <person name="Matcher G."/>
        </authorList>
    </citation>
    <scope>NUCLEOTIDE SEQUENCE [LARGE SCALE GENOMIC DNA]</scope>
    <source>
        <strain evidence="12">RuSp02-3</strain>
    </source>
</reference>
<evidence type="ECO:0000313" key="10">
    <source>
        <dbReference type="EMBL" id="OAX51927.1"/>
    </source>
</evidence>
<keyword evidence="5 7" id="KW-0378">Hydrolase</keyword>
<evidence type="ECO:0000313" key="12">
    <source>
        <dbReference type="Proteomes" id="UP000053171"/>
    </source>
</evidence>
<dbReference type="Gene3D" id="2.10.109.10">
    <property type="entry name" value="Umud Fragment, subunit A"/>
    <property type="match status" value="1"/>
</dbReference>
<dbReference type="CDD" id="cd06530">
    <property type="entry name" value="S26_SPase_I"/>
    <property type="match status" value="1"/>
</dbReference>
<dbReference type="PANTHER" id="PTHR43390">
    <property type="entry name" value="SIGNAL PEPTIDASE I"/>
    <property type="match status" value="1"/>
</dbReference>
<dbReference type="InterPro" id="IPR036286">
    <property type="entry name" value="LexA/Signal_pep-like_sf"/>
</dbReference>
<feature type="region of interest" description="Disordered" evidence="8">
    <location>
        <begin position="1"/>
        <end position="37"/>
    </location>
</feature>
<dbReference type="KEGG" id="rkr:I6G21_10105"/>
<dbReference type="GO" id="GO:0004252">
    <property type="term" value="F:serine-type endopeptidase activity"/>
    <property type="evidence" value="ECO:0007669"/>
    <property type="project" value="InterPro"/>
</dbReference>
<keyword evidence="7" id="KW-0812">Transmembrane</keyword>
<comment type="catalytic activity">
    <reaction evidence="1 7">
        <text>Cleavage of hydrophobic, N-terminal signal or leader sequences from secreted and periplasmic proteins.</text>
        <dbReference type="EC" id="3.4.21.89"/>
    </reaction>
</comment>
<dbReference type="Proteomes" id="UP000053171">
    <property type="component" value="Unassembled WGS sequence"/>
</dbReference>
<dbReference type="Pfam" id="PF10502">
    <property type="entry name" value="Peptidase_S26"/>
    <property type="match status" value="1"/>
</dbReference>
<dbReference type="NCBIfam" id="TIGR02227">
    <property type="entry name" value="sigpep_I_bact"/>
    <property type="match status" value="1"/>
</dbReference>
<reference evidence="10" key="1">
    <citation type="submission" date="2016-04" db="EMBL/GenBank/DDBJ databases">
        <authorList>
            <person name="Evans L.H."/>
            <person name="Alamgir A."/>
            <person name="Owens N."/>
            <person name="Weber N.D."/>
            <person name="Virtaneva K."/>
            <person name="Barbian K."/>
            <person name="Babar A."/>
            <person name="Rosenke K."/>
        </authorList>
    </citation>
    <scope>NUCLEOTIDE SEQUENCE [LARGE SCALE GENOMIC DNA]</scope>
    <source>
        <strain evidence="10">RUTW2-3</strain>
    </source>
</reference>
<evidence type="ECO:0000256" key="6">
    <source>
        <dbReference type="PIRSR" id="PIRSR600223-1"/>
    </source>
</evidence>
<dbReference type="InterPro" id="IPR019758">
    <property type="entry name" value="Pept_S26A_signal_pept_1_CS"/>
</dbReference>
<organism evidence="10 12">
    <name type="scientific">Rothia kristinae</name>
    <dbReference type="NCBI Taxonomy" id="37923"/>
    <lineage>
        <taxon>Bacteria</taxon>
        <taxon>Bacillati</taxon>
        <taxon>Actinomycetota</taxon>
        <taxon>Actinomycetes</taxon>
        <taxon>Micrococcales</taxon>
        <taxon>Micrococcaceae</taxon>
        <taxon>Rothia</taxon>
    </lineage>
</organism>
<keyword evidence="7" id="KW-0472">Membrane</keyword>
<dbReference type="PANTHER" id="PTHR43390:SF1">
    <property type="entry name" value="CHLOROPLAST PROCESSING PEPTIDASE"/>
    <property type="match status" value="1"/>
</dbReference>
<evidence type="ECO:0000313" key="11">
    <source>
        <dbReference type="EMBL" id="QPT53580.1"/>
    </source>
</evidence>
<evidence type="ECO:0000259" key="9">
    <source>
        <dbReference type="Pfam" id="PF10502"/>
    </source>
</evidence>
<feature type="compositionally biased region" description="Low complexity" evidence="8">
    <location>
        <begin position="1"/>
        <end position="21"/>
    </location>
</feature>
<evidence type="ECO:0000256" key="4">
    <source>
        <dbReference type="ARBA" id="ARBA00013208"/>
    </source>
</evidence>
<evidence type="ECO:0000313" key="13">
    <source>
        <dbReference type="Proteomes" id="UP000594975"/>
    </source>
</evidence>
<dbReference type="GO" id="GO:0006465">
    <property type="term" value="P:signal peptide processing"/>
    <property type="evidence" value="ECO:0007669"/>
    <property type="project" value="InterPro"/>
</dbReference>
<keyword evidence="7" id="KW-0645">Protease</keyword>
<reference evidence="10 12" key="3">
    <citation type="submission" date="2016-06" db="EMBL/GenBank/DDBJ databases">
        <title>Identification of putative biosynthetic pathways for the production of bioactive secondary metabolites by the marine actinomycete Kocuria kristinae RUTW2-3.</title>
        <authorList>
            <person name="Waterworth S.C."/>
            <person name="Walmsley T.A."/>
            <person name="Matongo T."/>
            <person name="Davies-Coleman M.T."/>
            <person name="Dorrington R.A."/>
        </authorList>
    </citation>
    <scope>NUCLEOTIDE SEQUENCE [LARGE SCALE GENOMIC DNA]</scope>
    <source>
        <strain evidence="12">RuSp02-3</strain>
        <strain evidence="10">RUTW2-3</strain>
    </source>
</reference>
<evidence type="ECO:0000256" key="3">
    <source>
        <dbReference type="ARBA" id="ARBA00009370"/>
    </source>
</evidence>
<sequence length="259" mass="28666">MADPATPAASHPDDAAPTPAAGDRSRRALRRRKREERPQGAWGKIRETLLVILYAVLIAFLVKTFLLRGFYIPSGSMENTLELNDRIFVNVAGSWFHDPSRGDIIVFEDTQGWIPASEQGQVSPVRQALSFVGVMPDASENYLIKRVIGTGGDHVVCKDADSEVTVNGRTLDESSYLYPGSHPCGMPFDVTVPDGEFFVMGDHRDASADSRYHIEQKTEFVKADDVVGRAFVTAWPLNRFHLLDDHHEVFADVPAPSKS</sequence>
<dbReference type="InterPro" id="IPR000223">
    <property type="entry name" value="Pept_S26A_signal_pept_1"/>
</dbReference>
<evidence type="ECO:0000256" key="1">
    <source>
        <dbReference type="ARBA" id="ARBA00000677"/>
    </source>
</evidence>
<evidence type="ECO:0000256" key="5">
    <source>
        <dbReference type="ARBA" id="ARBA00022801"/>
    </source>
</evidence>
<accession>A0A199NSN1</accession>
<reference evidence="11 13" key="4">
    <citation type="submission" date="2020-12" db="EMBL/GenBank/DDBJ databases">
        <title>FDA dAtabase for Regulatory Grade micrObial Sequences (FDA-ARGOS): Supporting development and validation of Infectious Disease Dx tests.</title>
        <authorList>
            <person name="Sproer C."/>
            <person name="Gronow S."/>
            <person name="Severitt S."/>
            <person name="Schroder I."/>
            <person name="Tallon L."/>
            <person name="Sadzewicz L."/>
            <person name="Zhao X."/>
            <person name="Boylan J."/>
            <person name="Ott S."/>
            <person name="Bowen H."/>
            <person name="Vavikolanu K."/>
            <person name="Mehta A."/>
            <person name="Aluvathingal J."/>
            <person name="Nadendla S."/>
            <person name="Lowell S."/>
            <person name="Myers T."/>
            <person name="Yan Y."/>
            <person name="Sichtig H."/>
        </authorList>
    </citation>
    <scope>NUCLEOTIDE SEQUENCE [LARGE SCALE GENOMIC DNA]</scope>
    <source>
        <strain evidence="11 13">FDAARGOS_864</strain>
    </source>
</reference>
<comment type="similarity">
    <text evidence="3 7">Belongs to the peptidase S26 family.</text>
</comment>
<feature type="transmembrane region" description="Helical" evidence="7">
    <location>
        <begin position="49"/>
        <end position="71"/>
    </location>
</feature>
<dbReference type="EC" id="3.4.21.89" evidence="4 7"/>
<feature type="active site" evidence="6">
    <location>
        <position position="145"/>
    </location>
</feature>
<dbReference type="GO" id="GO:0009003">
    <property type="term" value="F:signal peptidase activity"/>
    <property type="evidence" value="ECO:0007669"/>
    <property type="project" value="UniProtKB-EC"/>
</dbReference>
<comment type="subcellular location">
    <subcellularLocation>
        <location evidence="2">Cell membrane</location>
        <topology evidence="2">Single-pass type II membrane protein</topology>
    </subcellularLocation>
    <subcellularLocation>
        <location evidence="7">Membrane</location>
        <topology evidence="7">Single-pass type II membrane protein</topology>
    </subcellularLocation>
</comment>
<evidence type="ECO:0000256" key="2">
    <source>
        <dbReference type="ARBA" id="ARBA00004401"/>
    </source>
</evidence>
<dbReference type="PRINTS" id="PR00727">
    <property type="entry name" value="LEADERPTASE"/>
</dbReference>
<evidence type="ECO:0000256" key="8">
    <source>
        <dbReference type="SAM" id="MobiDB-lite"/>
    </source>
</evidence>
<dbReference type="AlphaFoldDB" id="A0A199NSN1"/>
<dbReference type="GeneID" id="61263749"/>
<name>A0A199NSN1_9MICC</name>
<dbReference type="EMBL" id="CP065738">
    <property type="protein sequence ID" value="QPT53580.1"/>
    <property type="molecule type" value="Genomic_DNA"/>
</dbReference>
<feature type="active site" evidence="6">
    <location>
        <position position="76"/>
    </location>
</feature>
<dbReference type="GO" id="GO:0005886">
    <property type="term" value="C:plasma membrane"/>
    <property type="evidence" value="ECO:0007669"/>
    <property type="project" value="UniProtKB-SubCell"/>
</dbReference>
<protein>
    <recommendedName>
        <fullName evidence="4 7">Signal peptidase I</fullName>
        <ecNumber evidence="4 7">3.4.21.89</ecNumber>
    </recommendedName>
</protein>
<dbReference type="Proteomes" id="UP000594975">
    <property type="component" value="Chromosome"/>
</dbReference>
<feature type="domain" description="Peptidase S26" evidence="9">
    <location>
        <begin position="46"/>
        <end position="235"/>
    </location>
</feature>
<dbReference type="EMBL" id="LJBJ02000010">
    <property type="protein sequence ID" value="OAX51927.1"/>
    <property type="molecule type" value="Genomic_DNA"/>
</dbReference>
<proteinExistence type="inferred from homology"/>
<evidence type="ECO:0000256" key="7">
    <source>
        <dbReference type="RuleBase" id="RU362042"/>
    </source>
</evidence>
<gene>
    <name evidence="11" type="primary">lepB</name>
    <name evidence="10" type="ORF">AN277_0206260</name>
    <name evidence="11" type="ORF">I6G21_10105</name>
</gene>
<dbReference type="PROSITE" id="PS00761">
    <property type="entry name" value="SPASE_I_3"/>
    <property type="match status" value="1"/>
</dbReference>
<keyword evidence="7" id="KW-1133">Transmembrane helix</keyword>
<dbReference type="InterPro" id="IPR019533">
    <property type="entry name" value="Peptidase_S26"/>
</dbReference>